<protein>
    <submittedName>
        <fullName evidence="7">Sodium:proton antiporter</fullName>
    </submittedName>
</protein>
<accession>A0A4R6B2W5</accession>
<dbReference type="RefSeq" id="WP_133341705.1">
    <property type="nucleotide sequence ID" value="NZ_SMZO01000007.1"/>
</dbReference>
<evidence type="ECO:0000256" key="4">
    <source>
        <dbReference type="ARBA" id="ARBA00022692"/>
    </source>
</evidence>
<dbReference type="GO" id="GO:0008324">
    <property type="term" value="F:monoatomic cation transmembrane transporter activity"/>
    <property type="evidence" value="ECO:0007669"/>
    <property type="project" value="InterPro"/>
</dbReference>
<dbReference type="Pfam" id="PF01899">
    <property type="entry name" value="MNHE"/>
    <property type="match status" value="1"/>
</dbReference>
<dbReference type="PANTHER" id="PTHR34584:SF1">
    <property type="entry name" value="NA(+)_H(+) ANTIPORTER SUBUNIT E1"/>
    <property type="match status" value="1"/>
</dbReference>
<sequence>MNLFAVNMVLAFVWVVLTDALTLPGLMWGFVLGFAALWVAQPLYGEPGMYFVRMLRVVQLAVYFCYDLTMSSFKVAAAVLRPGSAASSGIIAMPLDAESDLEILMVANLISLTPGTLSLDVSDDRKTLYVHAMFAADPEAEAQGLKDGMEHMVRRVFSQ</sequence>
<evidence type="ECO:0000256" key="3">
    <source>
        <dbReference type="ARBA" id="ARBA00022475"/>
    </source>
</evidence>
<keyword evidence="4" id="KW-0812">Transmembrane</keyword>
<organism evidence="7 8">
    <name type="scientific">Meridianimarinicoccus aquatilis</name>
    <dbReference type="NCBI Taxonomy" id="2552766"/>
    <lineage>
        <taxon>Bacteria</taxon>
        <taxon>Pseudomonadati</taxon>
        <taxon>Pseudomonadota</taxon>
        <taxon>Alphaproteobacteria</taxon>
        <taxon>Rhodobacterales</taxon>
        <taxon>Paracoccaceae</taxon>
        <taxon>Meridianimarinicoccus</taxon>
    </lineage>
</organism>
<keyword evidence="3" id="KW-1003">Cell membrane</keyword>
<evidence type="ECO:0000256" key="5">
    <source>
        <dbReference type="ARBA" id="ARBA00022989"/>
    </source>
</evidence>
<dbReference type="InterPro" id="IPR002758">
    <property type="entry name" value="Cation_antiport_E"/>
</dbReference>
<dbReference type="PIRSF" id="PIRSF019239">
    <property type="entry name" value="MrpE"/>
    <property type="match status" value="1"/>
</dbReference>
<comment type="caution">
    <text evidence="7">The sequence shown here is derived from an EMBL/GenBank/DDBJ whole genome shotgun (WGS) entry which is preliminary data.</text>
</comment>
<dbReference type="PANTHER" id="PTHR34584">
    <property type="entry name" value="NA(+)/H(+) ANTIPORTER SUBUNIT E1"/>
    <property type="match status" value="1"/>
</dbReference>
<evidence type="ECO:0000313" key="8">
    <source>
        <dbReference type="Proteomes" id="UP000294562"/>
    </source>
</evidence>
<evidence type="ECO:0000256" key="6">
    <source>
        <dbReference type="ARBA" id="ARBA00023136"/>
    </source>
</evidence>
<comment type="subcellular location">
    <subcellularLocation>
        <location evidence="1">Cell membrane</location>
        <topology evidence="1">Multi-pass membrane protein</topology>
    </subcellularLocation>
</comment>
<dbReference type="AlphaFoldDB" id="A0A4R6B2W5"/>
<evidence type="ECO:0000256" key="1">
    <source>
        <dbReference type="ARBA" id="ARBA00004651"/>
    </source>
</evidence>
<keyword evidence="6" id="KW-0472">Membrane</keyword>
<dbReference type="GO" id="GO:0005886">
    <property type="term" value="C:plasma membrane"/>
    <property type="evidence" value="ECO:0007669"/>
    <property type="project" value="UniProtKB-SubCell"/>
</dbReference>
<evidence type="ECO:0000313" key="7">
    <source>
        <dbReference type="EMBL" id="TDL90555.1"/>
    </source>
</evidence>
<comment type="similarity">
    <text evidence="2">Belongs to the CPA3 antiporters (TC 2.A.63) subunit E family.</text>
</comment>
<dbReference type="EMBL" id="SMZO01000007">
    <property type="protein sequence ID" value="TDL90555.1"/>
    <property type="molecule type" value="Genomic_DNA"/>
</dbReference>
<proteinExistence type="inferred from homology"/>
<gene>
    <name evidence="7" type="ORF">E2L05_04525</name>
</gene>
<keyword evidence="5" id="KW-1133">Transmembrane helix</keyword>
<name>A0A4R6B2W5_9RHOB</name>
<dbReference type="Proteomes" id="UP000294562">
    <property type="component" value="Unassembled WGS sequence"/>
</dbReference>
<keyword evidence="8" id="KW-1185">Reference proteome</keyword>
<reference evidence="7 8" key="1">
    <citation type="submission" date="2019-03" db="EMBL/GenBank/DDBJ databases">
        <title>Rhodobacteraceae bacterium SM1902, a new member of the family Rhodobacteraceae isolated from Yantai.</title>
        <authorList>
            <person name="Sun Y."/>
        </authorList>
    </citation>
    <scope>NUCLEOTIDE SEQUENCE [LARGE SCALE GENOMIC DNA]</scope>
    <source>
        <strain evidence="7 8">SM1902</strain>
    </source>
</reference>
<evidence type="ECO:0000256" key="2">
    <source>
        <dbReference type="ARBA" id="ARBA00006228"/>
    </source>
</evidence>
<dbReference type="OrthoDB" id="9807187at2"/>